<dbReference type="SUPFAM" id="SSF53756">
    <property type="entry name" value="UDP-Glycosyltransferase/glycogen phosphorylase"/>
    <property type="match status" value="1"/>
</dbReference>
<feature type="region of interest" description="Disordered" evidence="3">
    <location>
        <begin position="128"/>
        <end position="158"/>
    </location>
</feature>
<evidence type="ECO:0000256" key="1">
    <source>
        <dbReference type="ARBA" id="ARBA00022679"/>
    </source>
</evidence>
<reference evidence="5 6" key="1">
    <citation type="journal article" date="2020" name="Microorganisms">
        <title>Osmotic Adaptation and Compatible Solute Biosynthesis of Phototrophic Bacteria as Revealed from Genome Analyses.</title>
        <authorList>
            <person name="Imhoff J.F."/>
            <person name="Rahn T."/>
            <person name="Kunzel S."/>
            <person name="Keller A."/>
            <person name="Neulinger S.C."/>
        </authorList>
    </citation>
    <scope>NUCLEOTIDE SEQUENCE [LARGE SCALE GENOMIC DNA]</scope>
    <source>
        <strain evidence="5 6">DSM 15382</strain>
    </source>
</reference>
<dbReference type="PANTHER" id="PTHR46401">
    <property type="entry name" value="GLYCOSYLTRANSFERASE WBBK-RELATED"/>
    <property type="match status" value="1"/>
</dbReference>
<evidence type="ECO:0000256" key="2">
    <source>
        <dbReference type="PROSITE-ProRule" id="PRU00339"/>
    </source>
</evidence>
<dbReference type="SMART" id="SM00028">
    <property type="entry name" value="TPR"/>
    <property type="match status" value="2"/>
</dbReference>
<protein>
    <recommendedName>
        <fullName evidence="4">Glycosyl transferase family 1 domain-containing protein</fullName>
    </recommendedName>
</protein>
<feature type="region of interest" description="Disordered" evidence="3">
    <location>
        <begin position="166"/>
        <end position="185"/>
    </location>
</feature>
<evidence type="ECO:0000259" key="4">
    <source>
        <dbReference type="Pfam" id="PF00534"/>
    </source>
</evidence>
<dbReference type="Pfam" id="PF00534">
    <property type="entry name" value="Glycos_transf_1"/>
    <property type="match status" value="1"/>
</dbReference>
<keyword evidence="6" id="KW-1185">Reference proteome</keyword>
<dbReference type="RefSeq" id="WP_200306540.1">
    <property type="nucleotide sequence ID" value="NZ_NRSG01000429.1"/>
</dbReference>
<evidence type="ECO:0000256" key="3">
    <source>
        <dbReference type="SAM" id="MobiDB-lite"/>
    </source>
</evidence>
<keyword evidence="1" id="KW-0808">Transferase</keyword>
<comment type="caution">
    <text evidence="5">The sequence shown here is derived from an EMBL/GenBank/DDBJ whole genome shotgun (WGS) entry which is preliminary data.</text>
</comment>
<dbReference type="InterPro" id="IPR011990">
    <property type="entry name" value="TPR-like_helical_dom_sf"/>
</dbReference>
<dbReference type="PROSITE" id="PS50005">
    <property type="entry name" value="TPR"/>
    <property type="match status" value="2"/>
</dbReference>
<dbReference type="InterPro" id="IPR001296">
    <property type="entry name" value="Glyco_trans_1"/>
</dbReference>
<evidence type="ECO:0000313" key="5">
    <source>
        <dbReference type="EMBL" id="MBK1662023.1"/>
    </source>
</evidence>
<dbReference type="Proteomes" id="UP000697995">
    <property type="component" value="Unassembled WGS sequence"/>
</dbReference>
<feature type="repeat" description="TPR" evidence="2">
    <location>
        <begin position="48"/>
        <end position="81"/>
    </location>
</feature>
<dbReference type="Gene3D" id="1.25.40.10">
    <property type="entry name" value="Tetratricopeptide repeat domain"/>
    <property type="match status" value="1"/>
</dbReference>
<feature type="compositionally biased region" description="Low complexity" evidence="3">
    <location>
        <begin position="166"/>
        <end position="176"/>
    </location>
</feature>
<feature type="non-terminal residue" evidence="5">
    <location>
        <position position="598"/>
    </location>
</feature>
<feature type="compositionally biased region" description="Pro residues" evidence="3">
    <location>
        <begin position="143"/>
        <end position="156"/>
    </location>
</feature>
<sequence>MDMQEAGLAPDQDAVVLRAEGDRLRDARHWAEAAEAYGSYLRLRPADWAIWVQYGHCLKEEGDPRGALLSYREAERLQPEDSDLHVQIGHALKLLGRQEEAFGEYALALTLDPGNLHARAELMAVEAEPAPPPEAPAAHPAEPEPGTPPEPAPGPAAEPAMALAPEAAAGRPASPALAPPATPAGWAAPASATATLLFDASDLLDYGRHSRAPTGIQRVQMNLIEEALRQAGEHAGIVAFAAAEGAWKPLPAALFGRLAGLARSGADTGDPAWLAARQAVAAALRDAPPLAPAPGSVLVNLGTSWWLPGYARRIAEAKARHGLRYLPFLHDCIPLLVPEHCDANLAGDFARWFAALCLQADAVLVNSDCTRDDVRRLHSALAPGRDLPCTVVPLDAAALSPEATEPAPLPVALRGGRPFILFVGTIESRKNHLLVFQAWLTLVRRHGAAAVPDLVCVGKRGWLAEPALDLHARAPILQAKVHLLEAVPDGVLEALYRGCLFTLANSFYEGWGLPLTESLAHGKLVLAPDLPAFRQSGAGGAVFFAPNSEPDLVAQLWRLATDAGHRQALEARLAREVRLRGWADIAAQVLAAAAACPA</sequence>
<organism evidence="5 6">
    <name type="scientific">Paracraurococcus ruber</name>
    <dbReference type="NCBI Taxonomy" id="77675"/>
    <lineage>
        <taxon>Bacteria</taxon>
        <taxon>Pseudomonadati</taxon>
        <taxon>Pseudomonadota</taxon>
        <taxon>Alphaproteobacteria</taxon>
        <taxon>Acetobacterales</taxon>
        <taxon>Roseomonadaceae</taxon>
        <taxon>Paracraurococcus</taxon>
    </lineage>
</organism>
<dbReference type="CDD" id="cd03809">
    <property type="entry name" value="GT4_MtfB-like"/>
    <property type="match status" value="1"/>
</dbReference>
<dbReference type="InterPro" id="IPR019734">
    <property type="entry name" value="TPR_rpt"/>
</dbReference>
<dbReference type="Pfam" id="PF13181">
    <property type="entry name" value="TPR_8"/>
    <property type="match status" value="1"/>
</dbReference>
<dbReference type="SUPFAM" id="SSF48452">
    <property type="entry name" value="TPR-like"/>
    <property type="match status" value="1"/>
</dbReference>
<feature type="domain" description="Glycosyl transferase family 1" evidence="4">
    <location>
        <begin position="413"/>
        <end position="570"/>
    </location>
</feature>
<feature type="repeat" description="TPR" evidence="2">
    <location>
        <begin position="82"/>
        <end position="115"/>
    </location>
</feature>
<evidence type="ECO:0000313" key="6">
    <source>
        <dbReference type="Proteomes" id="UP000697995"/>
    </source>
</evidence>
<gene>
    <name evidence="5" type="ORF">CKO45_27920</name>
</gene>
<dbReference type="EMBL" id="NRSG01000429">
    <property type="protein sequence ID" value="MBK1662023.1"/>
    <property type="molecule type" value="Genomic_DNA"/>
</dbReference>
<keyword evidence="2" id="KW-0802">TPR repeat</keyword>
<name>A0ABS1D5N7_9PROT</name>
<dbReference type="PANTHER" id="PTHR46401:SF2">
    <property type="entry name" value="GLYCOSYLTRANSFERASE WBBK-RELATED"/>
    <property type="match status" value="1"/>
</dbReference>
<accession>A0ABS1D5N7</accession>
<proteinExistence type="predicted"/>
<dbReference type="Gene3D" id="3.40.50.2000">
    <property type="entry name" value="Glycogen Phosphorylase B"/>
    <property type="match status" value="1"/>
</dbReference>